<name>A0A031LL38_9CREN</name>
<proteinExistence type="predicted"/>
<dbReference type="RefSeq" id="WP_048100323.1">
    <property type="nucleotide sequence ID" value="NZ_JFZT01000052.1"/>
</dbReference>
<accession>A0A031LL38</accession>
<dbReference type="Proteomes" id="UP000024332">
    <property type="component" value="Unassembled WGS sequence"/>
</dbReference>
<protein>
    <submittedName>
        <fullName evidence="1">Uncharacterized protein</fullName>
    </submittedName>
</protein>
<evidence type="ECO:0000313" key="2">
    <source>
        <dbReference type="Proteomes" id="UP000024332"/>
    </source>
</evidence>
<evidence type="ECO:0000313" key="1">
    <source>
        <dbReference type="EMBL" id="EZQ02273.1"/>
    </source>
</evidence>
<organism evidence="1 2">
    <name type="scientific">Candidatus Acidianus copahuensis</name>
    <dbReference type="NCBI Taxonomy" id="1160895"/>
    <lineage>
        <taxon>Archaea</taxon>
        <taxon>Thermoproteota</taxon>
        <taxon>Thermoprotei</taxon>
        <taxon>Sulfolobales</taxon>
        <taxon>Sulfolobaceae</taxon>
        <taxon>Acidianus</taxon>
    </lineage>
</organism>
<sequence length="120" mass="13900">MLISTKVKIFLTDTEIYALMLIGREVHNYFLIDEKGVEVINEIKENAIKNKLKLNGAIRPIFSVSSIKLRFMKEDENMKLHNYTHDYFLNLKPCSRTVPPLMPLKDVNWCSEVVSSLLVT</sequence>
<reference evidence="1 2" key="1">
    <citation type="submission" date="2014-03" db="EMBL/GenBank/DDBJ databases">
        <title>Draft genome sequence of the novel thermoacidophilic archaea Acidianus copahuensis ALE1 strain, isolated from Copahue volcanic area in Neuquen Argentina.</title>
        <authorList>
            <person name="Urbieta M.S."/>
            <person name="Rascovan N."/>
            <person name="Castro C."/>
            <person name="Revale S."/>
            <person name="Giaveno M.A."/>
            <person name="Vazquez M.P."/>
            <person name="Donati E.R."/>
        </authorList>
    </citation>
    <scope>NUCLEOTIDE SEQUENCE [LARGE SCALE GENOMIC DNA]</scope>
    <source>
        <strain evidence="1 2">ALE1</strain>
    </source>
</reference>
<comment type="caution">
    <text evidence="1">The sequence shown here is derived from an EMBL/GenBank/DDBJ whole genome shotgun (WGS) entry which is preliminary data.</text>
</comment>
<dbReference type="EMBL" id="JFZT01000052">
    <property type="protein sequence ID" value="EZQ02273.1"/>
    <property type="molecule type" value="Genomic_DNA"/>
</dbReference>
<gene>
    <name evidence="1" type="ORF">CM19_10645</name>
</gene>
<dbReference type="AlphaFoldDB" id="A0A031LL38"/>
<keyword evidence="2" id="KW-1185">Reference proteome</keyword>